<reference evidence="2" key="1">
    <citation type="submission" date="2016-11" db="EMBL/GenBank/DDBJ databases">
        <authorList>
            <person name="Varghese N."/>
            <person name="Submissions S."/>
        </authorList>
    </citation>
    <scope>NUCLEOTIDE SEQUENCE [LARGE SCALE GENOMIC DNA]</scope>
    <source>
        <strain evidence="2">DSM 3071</strain>
    </source>
</reference>
<dbReference type="RefSeq" id="WP_081373868.1">
    <property type="nucleotide sequence ID" value="NZ_FQXK01000022.1"/>
</dbReference>
<evidence type="ECO:0000313" key="1">
    <source>
        <dbReference type="EMBL" id="SHI27211.1"/>
    </source>
</evidence>
<dbReference type="AlphaFoldDB" id="A0A1M5ZSN2"/>
<evidence type="ECO:0000313" key="2">
    <source>
        <dbReference type="Proteomes" id="UP000184278"/>
    </source>
</evidence>
<sequence length="262" mass="30846">MYGLREMLLQEQKHLRGIIANTKEKDIATPEGRLRISVDHGVARYYQCVDDRYGEYIPRDNVQLPRQLAQKAYNDTVLKTAEARAKHIARCLKNYNDDELEQLFTSLHPERQKLITPVEQTFSQLQEQWYSEPYVGKAFKEGMPVILTEKGERVRSKSEKILADFFYRNNIPYKYEKPLSLSGYGIVYPDFTFLSRKLRKEIYWEHEGMMDKPEYATKAVKKLNSYQMNGILPGERLILTFETEQDVLNTRIVSELADKYLR</sequence>
<name>A0A1M5ZSN2_BUTFI</name>
<proteinExistence type="predicted"/>
<dbReference type="GeneID" id="89511179"/>
<organism evidence="1 2">
    <name type="scientific">Butyrivibrio fibrisolvens DSM 3071</name>
    <dbReference type="NCBI Taxonomy" id="1121131"/>
    <lineage>
        <taxon>Bacteria</taxon>
        <taxon>Bacillati</taxon>
        <taxon>Bacillota</taxon>
        <taxon>Clostridia</taxon>
        <taxon>Lachnospirales</taxon>
        <taxon>Lachnospiraceae</taxon>
        <taxon>Butyrivibrio</taxon>
    </lineage>
</organism>
<dbReference type="OrthoDB" id="243939at2"/>
<accession>A0A1M5ZSN2</accession>
<dbReference type="STRING" id="1121131.SAMN02745229_02619"/>
<dbReference type="EMBL" id="FQXK01000022">
    <property type="protein sequence ID" value="SHI27211.1"/>
    <property type="molecule type" value="Genomic_DNA"/>
</dbReference>
<dbReference type="Proteomes" id="UP000184278">
    <property type="component" value="Unassembled WGS sequence"/>
</dbReference>
<protein>
    <submittedName>
        <fullName evidence="1">Uncharacterized protein</fullName>
    </submittedName>
</protein>
<gene>
    <name evidence="1" type="ORF">SAMN02745229_02619</name>
</gene>
<keyword evidence="2" id="KW-1185">Reference proteome</keyword>